<organism evidence="2 3">
    <name type="scientific">Rhodococcus antarcticus</name>
    <dbReference type="NCBI Taxonomy" id="2987751"/>
    <lineage>
        <taxon>Bacteria</taxon>
        <taxon>Bacillati</taxon>
        <taxon>Actinomycetota</taxon>
        <taxon>Actinomycetes</taxon>
        <taxon>Mycobacteriales</taxon>
        <taxon>Nocardiaceae</taxon>
        <taxon>Rhodococcus</taxon>
    </lineage>
</organism>
<dbReference type="Proteomes" id="UP001164965">
    <property type="component" value="Chromosome"/>
</dbReference>
<protein>
    <submittedName>
        <fullName evidence="2">DUF4233 domain-containing protein</fullName>
    </submittedName>
</protein>
<sequence>MTTDATPTPEFGPPDRDPWKGLRGVMAGTLVLEAIVVLLALPVVATTGGGLTVVTGTYVVALAVVMVVMSGMQRRPWALGANLGLQLLAVAAAVFSIPLGAVGVLFAAVWAYLMYLRRDIQQRMASGRLPGQRG</sequence>
<dbReference type="RefSeq" id="WP_265381919.1">
    <property type="nucleotide sequence ID" value="NZ_CP110615.1"/>
</dbReference>
<evidence type="ECO:0000313" key="2">
    <source>
        <dbReference type="EMBL" id="UZJ23811.1"/>
    </source>
</evidence>
<evidence type="ECO:0000256" key="1">
    <source>
        <dbReference type="SAM" id="Phobius"/>
    </source>
</evidence>
<reference evidence="2" key="1">
    <citation type="submission" date="2022-10" db="EMBL/GenBank/DDBJ databases">
        <title>Rhodococcus sp.75.</title>
        <authorList>
            <person name="Sun M."/>
        </authorList>
    </citation>
    <scope>NUCLEOTIDE SEQUENCE</scope>
    <source>
        <strain evidence="2">75</strain>
    </source>
</reference>
<gene>
    <name evidence="2" type="ORF">RHODO2019_11420</name>
</gene>
<proteinExistence type="predicted"/>
<evidence type="ECO:0000313" key="3">
    <source>
        <dbReference type="Proteomes" id="UP001164965"/>
    </source>
</evidence>
<feature type="transmembrane region" description="Helical" evidence="1">
    <location>
        <begin position="24"/>
        <end position="44"/>
    </location>
</feature>
<accession>A0ABY6NXG7</accession>
<feature type="transmembrane region" description="Helical" evidence="1">
    <location>
        <begin position="51"/>
        <end position="72"/>
    </location>
</feature>
<keyword evidence="1" id="KW-1133">Transmembrane helix</keyword>
<name>A0ABY6NXG7_9NOCA</name>
<feature type="transmembrane region" description="Helical" evidence="1">
    <location>
        <begin position="84"/>
        <end position="113"/>
    </location>
</feature>
<keyword evidence="1" id="KW-0812">Transmembrane</keyword>
<dbReference type="EMBL" id="CP110615">
    <property type="protein sequence ID" value="UZJ23811.1"/>
    <property type="molecule type" value="Genomic_DNA"/>
</dbReference>
<dbReference type="Pfam" id="PF14017">
    <property type="entry name" value="DUF4233"/>
    <property type="match status" value="1"/>
</dbReference>
<keyword evidence="1" id="KW-0472">Membrane</keyword>
<dbReference type="InterPro" id="IPR025327">
    <property type="entry name" value="DUF4233"/>
</dbReference>
<keyword evidence="3" id="KW-1185">Reference proteome</keyword>